<proteinExistence type="predicted"/>
<evidence type="ECO:0000313" key="2">
    <source>
        <dbReference type="Proteomes" id="UP000243255"/>
    </source>
</evidence>
<gene>
    <name evidence="1" type="ORF">SAMN04488530_102158</name>
</gene>
<evidence type="ECO:0008006" key="3">
    <source>
        <dbReference type="Google" id="ProtNLM"/>
    </source>
</evidence>
<protein>
    <recommendedName>
        <fullName evidence="3">DUF4868 domain-containing protein</fullName>
    </recommendedName>
</protein>
<dbReference type="Proteomes" id="UP000243255">
    <property type="component" value="Unassembled WGS sequence"/>
</dbReference>
<dbReference type="Pfam" id="PF16162">
    <property type="entry name" value="KwaB"/>
    <property type="match status" value="1"/>
</dbReference>
<reference evidence="2" key="1">
    <citation type="submission" date="2016-11" db="EMBL/GenBank/DDBJ databases">
        <authorList>
            <person name="Varghese N."/>
            <person name="Submissions S."/>
        </authorList>
    </citation>
    <scope>NUCLEOTIDE SEQUENCE [LARGE SCALE GENOMIC DNA]</scope>
    <source>
        <strain evidence="2">DSM 2635</strain>
    </source>
</reference>
<accession>A0A1M5K7J7</accession>
<sequence length="326" mass="37912">MIRIGDDIMNKEEIIQNINNMFTNKEYMFDAYVLTKGEALLKKLILDEGNPTIDSGNFKKSIQNSIEELIIDKFTNENVDYSSAENIADNQKKFYIINQDSLYQPFSVVKETFEPIDRFKTQDIDKALGILFKYKRGDLCMWAYQHIYPTSIPSPKNKFWSIQKHNDIFIEMKEVIFPILKKIDILIIGDNIITSNISLMERSFKFQGFIKSKAEQSIQKIETLNLVSNIDKLTEYIGRSKLIYSKRMMRISSSKVLDKTSQELINSVESLPRWKGKFNIQDNKIVLSTYKEVESLIDLLDETYTRSDVTGHEYKTDVKKLAEPVA</sequence>
<organism evidence="1 2">
    <name type="scientific">Asaccharospora irregularis DSM 2635</name>
    <dbReference type="NCBI Taxonomy" id="1121321"/>
    <lineage>
        <taxon>Bacteria</taxon>
        <taxon>Bacillati</taxon>
        <taxon>Bacillota</taxon>
        <taxon>Clostridia</taxon>
        <taxon>Peptostreptococcales</taxon>
        <taxon>Peptostreptococcaceae</taxon>
        <taxon>Asaccharospora</taxon>
    </lineage>
</organism>
<dbReference type="AlphaFoldDB" id="A0A1M5K7J7"/>
<dbReference type="InterPro" id="IPR032359">
    <property type="entry name" value="KwaB-like"/>
</dbReference>
<name>A0A1M5K7J7_9FIRM</name>
<keyword evidence="2" id="KW-1185">Reference proteome</keyword>
<evidence type="ECO:0000313" key="1">
    <source>
        <dbReference type="EMBL" id="SHG48767.1"/>
    </source>
</evidence>
<dbReference type="STRING" id="1121321.SAMN04488530_102158"/>
<dbReference type="RefSeq" id="WP_073123636.1">
    <property type="nucleotide sequence ID" value="NZ_BAABCH010000028.1"/>
</dbReference>
<dbReference type="EMBL" id="FQWX01000002">
    <property type="protein sequence ID" value="SHG48767.1"/>
    <property type="molecule type" value="Genomic_DNA"/>
</dbReference>